<dbReference type="NCBIfam" id="TIGR01079">
    <property type="entry name" value="rplX_bact"/>
    <property type="match status" value="1"/>
</dbReference>
<dbReference type="SUPFAM" id="SSF50104">
    <property type="entry name" value="Translation proteins SH3-like domain"/>
    <property type="match status" value="1"/>
</dbReference>
<dbReference type="PROSITE" id="PS01108">
    <property type="entry name" value="RIBOSOMAL_L24"/>
    <property type="match status" value="1"/>
</dbReference>
<evidence type="ECO:0000256" key="2">
    <source>
        <dbReference type="ARBA" id="ARBA00022730"/>
    </source>
</evidence>
<name>A0A6J6E0F3_9ZZZZ</name>
<evidence type="ECO:0000313" key="7">
    <source>
        <dbReference type="EMBL" id="CAB4567753.1"/>
    </source>
</evidence>
<proteinExistence type="inferred from homology"/>
<dbReference type="InterPro" id="IPR003256">
    <property type="entry name" value="Ribosomal_uL24"/>
</dbReference>
<dbReference type="Pfam" id="PF17136">
    <property type="entry name" value="ribosomal_L24"/>
    <property type="match status" value="1"/>
</dbReference>
<dbReference type="EMBL" id="CAEZTS010000009">
    <property type="protein sequence ID" value="CAB4567753.1"/>
    <property type="molecule type" value="Genomic_DNA"/>
</dbReference>
<evidence type="ECO:0000256" key="3">
    <source>
        <dbReference type="ARBA" id="ARBA00022884"/>
    </source>
</evidence>
<dbReference type="InterPro" id="IPR041988">
    <property type="entry name" value="Ribosomal_uL24_KOW"/>
</dbReference>
<keyword evidence="3" id="KW-0694">RNA-binding</keyword>
<organism evidence="7">
    <name type="scientific">freshwater metagenome</name>
    <dbReference type="NCBI Taxonomy" id="449393"/>
    <lineage>
        <taxon>unclassified sequences</taxon>
        <taxon>metagenomes</taxon>
        <taxon>ecological metagenomes</taxon>
    </lineage>
</organism>
<dbReference type="CDD" id="cd06089">
    <property type="entry name" value="KOW_RPL26"/>
    <property type="match status" value="1"/>
</dbReference>
<evidence type="ECO:0000256" key="5">
    <source>
        <dbReference type="ARBA" id="ARBA00023274"/>
    </source>
</evidence>
<keyword evidence="2" id="KW-0699">rRNA-binding</keyword>
<dbReference type="AlphaFoldDB" id="A0A6J6E0F3"/>
<evidence type="ECO:0000256" key="1">
    <source>
        <dbReference type="ARBA" id="ARBA00010618"/>
    </source>
</evidence>
<dbReference type="FunFam" id="2.30.30.30:FF:000004">
    <property type="entry name" value="50S ribosomal protein L24"/>
    <property type="match status" value="1"/>
</dbReference>
<dbReference type="GO" id="GO:0003735">
    <property type="term" value="F:structural constituent of ribosome"/>
    <property type="evidence" value="ECO:0007669"/>
    <property type="project" value="InterPro"/>
</dbReference>
<evidence type="ECO:0000256" key="4">
    <source>
        <dbReference type="ARBA" id="ARBA00022980"/>
    </source>
</evidence>
<feature type="domain" description="KOW" evidence="6">
    <location>
        <begin position="2"/>
        <end position="29"/>
    </location>
</feature>
<keyword evidence="4" id="KW-0689">Ribosomal protein</keyword>
<keyword evidence="5" id="KW-0687">Ribonucleoprotein</keyword>
<dbReference type="GO" id="GO:1990904">
    <property type="term" value="C:ribonucleoprotein complex"/>
    <property type="evidence" value="ECO:0007669"/>
    <property type="project" value="UniProtKB-KW"/>
</dbReference>
<accession>A0A6J6E0F3</accession>
<dbReference type="InterPro" id="IPR057264">
    <property type="entry name" value="Ribosomal_uL24_C"/>
</dbReference>
<dbReference type="Gene3D" id="2.30.30.30">
    <property type="match status" value="1"/>
</dbReference>
<dbReference type="InterPro" id="IPR005825">
    <property type="entry name" value="Ribosomal_uL24_CS"/>
</dbReference>
<dbReference type="PANTHER" id="PTHR12903">
    <property type="entry name" value="MITOCHONDRIAL RIBOSOMAL PROTEIN L24"/>
    <property type="match status" value="1"/>
</dbReference>
<protein>
    <submittedName>
        <fullName evidence="7">Unannotated protein</fullName>
    </submittedName>
</protein>
<reference evidence="7" key="1">
    <citation type="submission" date="2020-05" db="EMBL/GenBank/DDBJ databases">
        <authorList>
            <person name="Chiriac C."/>
            <person name="Salcher M."/>
            <person name="Ghai R."/>
            <person name="Kavagutti S V."/>
        </authorList>
    </citation>
    <scope>NUCLEOTIDE SEQUENCE</scope>
</reference>
<dbReference type="HAMAP" id="MF_01326_B">
    <property type="entry name" value="Ribosomal_uL24_B"/>
    <property type="match status" value="1"/>
</dbReference>
<dbReference type="GO" id="GO:0005840">
    <property type="term" value="C:ribosome"/>
    <property type="evidence" value="ECO:0007669"/>
    <property type="project" value="UniProtKB-KW"/>
</dbReference>
<dbReference type="SMART" id="SM00739">
    <property type="entry name" value="KOW"/>
    <property type="match status" value="1"/>
</dbReference>
<sequence length="100" mass="10794">MKIKKGDTVVVISGKDKGKEGTVSRVMPRTNQVIVDGINVAKKHQKPKGANQQGGIIDRDMPLDASNVMLVHKGKPTRVGFKTNSDGTKVRIARTTGEEV</sequence>
<dbReference type="InterPro" id="IPR005824">
    <property type="entry name" value="KOW"/>
</dbReference>
<dbReference type="GO" id="GO:0019843">
    <property type="term" value="F:rRNA binding"/>
    <property type="evidence" value="ECO:0007669"/>
    <property type="project" value="UniProtKB-KW"/>
</dbReference>
<gene>
    <name evidence="7" type="ORF">UFOPK1722_00184</name>
</gene>
<dbReference type="GO" id="GO:0006412">
    <property type="term" value="P:translation"/>
    <property type="evidence" value="ECO:0007669"/>
    <property type="project" value="InterPro"/>
</dbReference>
<dbReference type="Pfam" id="PF00467">
    <property type="entry name" value="KOW"/>
    <property type="match status" value="1"/>
</dbReference>
<evidence type="ECO:0000259" key="6">
    <source>
        <dbReference type="SMART" id="SM00739"/>
    </source>
</evidence>
<comment type="similarity">
    <text evidence="1">Belongs to the universal ribosomal protein uL24 family.</text>
</comment>
<dbReference type="InterPro" id="IPR014722">
    <property type="entry name" value="Rib_uL2_dom2"/>
</dbReference>
<dbReference type="InterPro" id="IPR008991">
    <property type="entry name" value="Translation_prot_SH3-like_sf"/>
</dbReference>